<dbReference type="Gene3D" id="2.40.128.540">
    <property type="entry name" value="Domain of unknown function DUF4822"/>
    <property type="match status" value="2"/>
</dbReference>
<comment type="caution">
    <text evidence="3">The sequence shown here is derived from an EMBL/GenBank/DDBJ whole genome shotgun (WGS) entry which is preliminary data.</text>
</comment>
<dbReference type="EMBL" id="BORW01000004">
    <property type="protein sequence ID" value="GIO66421.1"/>
    <property type="molecule type" value="Genomic_DNA"/>
</dbReference>
<proteinExistence type="predicted"/>
<dbReference type="PROSITE" id="PS51272">
    <property type="entry name" value="SLH"/>
    <property type="match status" value="2"/>
</dbReference>
<feature type="chain" id="PRO_5046770761" description="SLH domain-containing protein" evidence="1">
    <location>
        <begin position="32"/>
        <end position="457"/>
    </location>
</feature>
<keyword evidence="4" id="KW-1185">Reference proteome</keyword>
<dbReference type="InterPro" id="IPR001119">
    <property type="entry name" value="SLH_dom"/>
</dbReference>
<evidence type="ECO:0000256" key="1">
    <source>
        <dbReference type="SAM" id="SignalP"/>
    </source>
</evidence>
<dbReference type="Pfam" id="PF16103">
    <property type="entry name" value="DUF4822"/>
    <property type="match status" value="2"/>
</dbReference>
<evidence type="ECO:0000313" key="4">
    <source>
        <dbReference type="Proteomes" id="UP000680638"/>
    </source>
</evidence>
<organism evidence="3 4">
    <name type="scientific">Paenibacillus cookii</name>
    <dbReference type="NCBI Taxonomy" id="157839"/>
    <lineage>
        <taxon>Bacteria</taxon>
        <taxon>Bacillati</taxon>
        <taxon>Bacillota</taxon>
        <taxon>Bacilli</taxon>
        <taxon>Bacillales</taxon>
        <taxon>Paenibacillaceae</taxon>
        <taxon>Paenibacillus</taxon>
    </lineage>
</organism>
<accession>A0ABQ4LUI4</accession>
<feature type="domain" description="SLH" evidence="2">
    <location>
        <begin position="89"/>
        <end position="151"/>
    </location>
</feature>
<feature type="signal peptide" evidence="1">
    <location>
        <begin position="1"/>
        <end position="31"/>
    </location>
</feature>
<dbReference type="InterPro" id="IPR032247">
    <property type="entry name" value="DUF4822"/>
</dbReference>
<evidence type="ECO:0000313" key="3">
    <source>
        <dbReference type="EMBL" id="GIO66421.1"/>
    </source>
</evidence>
<dbReference type="Pfam" id="PF00395">
    <property type="entry name" value="SLH"/>
    <property type="match status" value="2"/>
</dbReference>
<keyword evidence="1" id="KW-0732">Signal</keyword>
<sequence>MNKYSTKWAAVMLAAALGTAAFPFNTPNAGAASVKLSAEEIQQAVNGLAKLHAMQGYEDGSMGIEKPITRAELAKMVVETFGLQGKAALPASFADASPGPWFYDYAAELVGQDIMQAKDGRFDPRGAVTGDELVQIVSKALNRDLETVASWAERFYAKGSHATRGQAAYLLNLAHEAMSSPNAKLTKGQEMANILSSTHWQGTRVYDKNHNDLTKENANFIGLAKYDAKYGRYEFFDAKTGASRGDQGTFFVTNDGKKRILISESMNYQAVVDITELNQDIFTYKRWGKDAQGNDVEVYVEHVPYQGKKLEFTSPDKALNSTTGDIVKDVDGDRILGGTLWNGTKVWDENGNDVTAFNSNFISLAKFDDKTNQYEFFNLKTGASRGDYGYFDIAHENKIRAHVSIGTNKYGAVLELTELNPNKFTYKRTGKDKDGKDITVFVEHEPYQGSLNPKFTF</sequence>
<dbReference type="Proteomes" id="UP000680638">
    <property type="component" value="Unassembled WGS sequence"/>
</dbReference>
<feature type="domain" description="SLH" evidence="2">
    <location>
        <begin position="28"/>
        <end position="88"/>
    </location>
</feature>
<name>A0ABQ4LUI4_9BACL</name>
<gene>
    <name evidence="3" type="ORF">J21TS3_12420</name>
</gene>
<protein>
    <recommendedName>
        <fullName evidence="2">SLH domain-containing protein</fullName>
    </recommendedName>
</protein>
<evidence type="ECO:0000259" key="2">
    <source>
        <dbReference type="PROSITE" id="PS51272"/>
    </source>
</evidence>
<reference evidence="3 4" key="1">
    <citation type="submission" date="2021-03" db="EMBL/GenBank/DDBJ databases">
        <title>Antimicrobial resistance genes in bacteria isolated from Japanese honey, and their potential for conferring macrolide and lincosamide resistance in the American foulbrood pathogen Paenibacillus larvae.</title>
        <authorList>
            <person name="Okamoto M."/>
            <person name="Kumagai M."/>
            <person name="Kanamori H."/>
            <person name="Takamatsu D."/>
        </authorList>
    </citation>
    <scope>NUCLEOTIDE SEQUENCE [LARGE SCALE GENOMIC DNA]</scope>
    <source>
        <strain evidence="3 4">J21TS3</strain>
    </source>
</reference>